<dbReference type="AlphaFoldDB" id="A0A7G1I4E4"/>
<evidence type="ECO:0000313" key="2">
    <source>
        <dbReference type="EMBL" id="BCI85153.1"/>
    </source>
</evidence>
<keyword evidence="3" id="KW-1185">Reference proteome</keyword>
<dbReference type="EMBL" id="AP023343">
    <property type="protein sequence ID" value="BCI85153.1"/>
    <property type="molecule type" value="Genomic_DNA"/>
</dbReference>
<name>A0A7G1I4E4_MYCKA</name>
<evidence type="ECO:0000259" key="1">
    <source>
        <dbReference type="Pfam" id="PF12680"/>
    </source>
</evidence>
<organism evidence="2 3">
    <name type="scientific">Mycobacterium kansasii</name>
    <dbReference type="NCBI Taxonomy" id="1768"/>
    <lineage>
        <taxon>Bacteria</taxon>
        <taxon>Bacillati</taxon>
        <taxon>Actinomycetota</taxon>
        <taxon>Actinomycetes</taxon>
        <taxon>Mycobacteriales</taxon>
        <taxon>Mycobacteriaceae</taxon>
        <taxon>Mycobacterium</taxon>
    </lineage>
</organism>
<feature type="domain" description="SnoaL-like" evidence="1">
    <location>
        <begin position="12"/>
        <end position="118"/>
    </location>
</feature>
<protein>
    <recommendedName>
        <fullName evidence="1">SnoaL-like domain-containing protein</fullName>
    </recommendedName>
</protein>
<dbReference type="Proteomes" id="UP000516380">
    <property type="component" value="Chromosome"/>
</dbReference>
<dbReference type="InterPro" id="IPR032710">
    <property type="entry name" value="NTF2-like_dom_sf"/>
</dbReference>
<proteinExistence type="predicted"/>
<dbReference type="Pfam" id="PF12680">
    <property type="entry name" value="SnoaL_2"/>
    <property type="match status" value="1"/>
</dbReference>
<dbReference type="Gene3D" id="3.10.450.50">
    <property type="match status" value="1"/>
</dbReference>
<dbReference type="SUPFAM" id="SSF54427">
    <property type="entry name" value="NTF2-like"/>
    <property type="match status" value="1"/>
</dbReference>
<reference evidence="2 3" key="1">
    <citation type="submission" date="2020-07" db="EMBL/GenBank/DDBJ databases">
        <title>Mycobacterium kansasii (former subtype) with zoonotic potential isolated from diseased indoor pet cat, Japan.</title>
        <authorList>
            <person name="Fukano H."/>
            <person name="Terazono T."/>
            <person name="Hoshino Y."/>
        </authorList>
    </citation>
    <scope>NUCLEOTIDE SEQUENCE [LARGE SCALE GENOMIC DNA]</scope>
    <source>
        <strain evidence="2 3">Kuro-I</strain>
    </source>
</reference>
<dbReference type="InterPro" id="IPR037401">
    <property type="entry name" value="SnoaL-like"/>
</dbReference>
<gene>
    <name evidence="2" type="ORF">NIIDMKKI_03590</name>
</gene>
<accession>A0A7G1I4E4</accession>
<sequence>MTQTHPAHEAGRRSREAVMAKDKQAWLAVFAEDAVVEDPIGPSAFDPEGKGHRGRDAISTFWDKVIAPTTSIEFFFRDTFQCGDEEANVGHILTTMGGYQITTEGVFTYKANAAGQLVALRAYWEMERAAATAKKPRSSVAVTPTLSGVPTELRYERWFLPFSVPLGCGPKHSEVRVQGGTLRVKFGWGFNAEIPLASIKDAKPNNERVYSWGAHGFRGRWLVNGSSKGIVELTVDPPTRAKVMGVPVTLKTLYVSVTDPDALIAEVSAKA</sequence>
<evidence type="ECO:0000313" key="3">
    <source>
        <dbReference type="Proteomes" id="UP000516380"/>
    </source>
</evidence>